<keyword evidence="4" id="KW-1185">Reference proteome</keyword>
<reference evidence="3 4" key="1">
    <citation type="submission" date="2019-01" db="EMBL/GenBank/DDBJ databases">
        <title>Agromyces.</title>
        <authorList>
            <person name="Li J."/>
        </authorList>
    </citation>
    <scope>NUCLEOTIDE SEQUENCE [LARGE SCALE GENOMIC DNA]</scope>
    <source>
        <strain evidence="3 4">DSM 23870</strain>
    </source>
</reference>
<accession>A0A4Q2MCQ3</accession>
<evidence type="ECO:0000313" key="3">
    <source>
        <dbReference type="EMBL" id="RXZ87891.1"/>
    </source>
</evidence>
<name>A0A4Q2MCQ3_9MICO</name>
<dbReference type="Gene3D" id="3.40.630.30">
    <property type="match status" value="1"/>
</dbReference>
<dbReference type="InterPro" id="IPR000182">
    <property type="entry name" value="GNAT_dom"/>
</dbReference>
<keyword evidence="2" id="KW-0687">Ribonucleoprotein</keyword>
<dbReference type="OrthoDB" id="7057833at2"/>
<comment type="caution">
    <text evidence="3">The sequence shown here is derived from an EMBL/GenBank/DDBJ whole genome shotgun (WGS) entry which is preliminary data.</text>
</comment>
<dbReference type="RefSeq" id="WP_129172156.1">
    <property type="nucleotide sequence ID" value="NZ_JACCBI010000001.1"/>
</dbReference>
<dbReference type="PANTHER" id="PTHR42791">
    <property type="entry name" value="GNAT FAMILY ACETYLTRANSFERASE"/>
    <property type="match status" value="1"/>
</dbReference>
<dbReference type="SUPFAM" id="SSF55729">
    <property type="entry name" value="Acyl-CoA N-acyltransferases (Nat)"/>
    <property type="match status" value="1"/>
</dbReference>
<dbReference type="EMBL" id="JACCBI010000001">
    <property type="protein sequence ID" value="NYD67947.1"/>
    <property type="molecule type" value="Genomic_DNA"/>
</dbReference>
<dbReference type="CDD" id="cd04301">
    <property type="entry name" value="NAT_SF"/>
    <property type="match status" value="1"/>
</dbReference>
<evidence type="ECO:0000313" key="2">
    <source>
        <dbReference type="EMBL" id="NYD67947.1"/>
    </source>
</evidence>
<dbReference type="InterPro" id="IPR016181">
    <property type="entry name" value="Acyl_CoA_acyltransferase"/>
</dbReference>
<dbReference type="PANTHER" id="PTHR42791:SF1">
    <property type="entry name" value="N-ACETYLTRANSFERASE DOMAIN-CONTAINING PROTEIN"/>
    <property type="match status" value="1"/>
</dbReference>
<dbReference type="PROSITE" id="PS51186">
    <property type="entry name" value="GNAT"/>
    <property type="match status" value="1"/>
</dbReference>
<dbReference type="GO" id="GO:0016747">
    <property type="term" value="F:acyltransferase activity, transferring groups other than amino-acyl groups"/>
    <property type="evidence" value="ECO:0007669"/>
    <property type="project" value="InterPro"/>
</dbReference>
<dbReference type="InterPro" id="IPR052523">
    <property type="entry name" value="Trichothecene_AcTrans"/>
</dbReference>
<dbReference type="AlphaFoldDB" id="A0A4Q2MCQ3"/>
<evidence type="ECO:0000313" key="5">
    <source>
        <dbReference type="Proteomes" id="UP000581087"/>
    </source>
</evidence>
<dbReference type="EMBL" id="SDPM01000001">
    <property type="protein sequence ID" value="RXZ87891.1"/>
    <property type="molecule type" value="Genomic_DNA"/>
</dbReference>
<dbReference type="Proteomes" id="UP000581087">
    <property type="component" value="Unassembled WGS sequence"/>
</dbReference>
<evidence type="ECO:0000259" key="1">
    <source>
        <dbReference type="PROSITE" id="PS51186"/>
    </source>
</evidence>
<protein>
    <submittedName>
        <fullName evidence="3">GNAT family N-acetyltransferase</fullName>
    </submittedName>
    <submittedName>
        <fullName evidence="2">Ribosomal protein S18 acetylase RimI-like enzyme</fullName>
    </submittedName>
</protein>
<organism evidence="3 4">
    <name type="scientific">Agromyces atrinae</name>
    <dbReference type="NCBI Taxonomy" id="592376"/>
    <lineage>
        <taxon>Bacteria</taxon>
        <taxon>Bacillati</taxon>
        <taxon>Actinomycetota</taxon>
        <taxon>Actinomycetes</taxon>
        <taxon>Micrococcales</taxon>
        <taxon>Microbacteriaceae</taxon>
        <taxon>Agromyces</taxon>
    </lineage>
</organism>
<sequence>MTTIRRAHDDDVTPAAAVLAAAFDEYPWTRWSIPTEDYADRLERLQELYLGHALRTGLVVVDDSVSAVAAFLPPGAPDPDADIQSEIIRLHGSRIDALGALTLPPTDPAAWSLATVGVHPSRHGLGLGTRIIAAGLDMIGAAPVALETSSDRNVTFYERLGFTTIEVTRLPDGPTVHSMLRRAQP</sequence>
<gene>
    <name evidence="2" type="ORF">BJ972_002466</name>
    <name evidence="3" type="ORF">ESP50_01435</name>
</gene>
<reference evidence="2 5" key="2">
    <citation type="submission" date="2020-07" db="EMBL/GenBank/DDBJ databases">
        <title>Sequencing the genomes of 1000 actinobacteria strains.</title>
        <authorList>
            <person name="Klenk H.-P."/>
        </authorList>
    </citation>
    <scope>NUCLEOTIDE SEQUENCE [LARGE SCALE GENOMIC DNA]</scope>
    <source>
        <strain evidence="2 5">DSM 23870</strain>
    </source>
</reference>
<proteinExistence type="predicted"/>
<dbReference type="Proteomes" id="UP000292686">
    <property type="component" value="Unassembled WGS sequence"/>
</dbReference>
<keyword evidence="2" id="KW-0689">Ribosomal protein</keyword>
<dbReference type="Pfam" id="PF13508">
    <property type="entry name" value="Acetyltransf_7"/>
    <property type="match status" value="1"/>
</dbReference>
<feature type="domain" description="N-acetyltransferase" evidence="1">
    <location>
        <begin position="2"/>
        <end position="185"/>
    </location>
</feature>
<keyword evidence="3" id="KW-0808">Transferase</keyword>
<dbReference type="GO" id="GO:0005840">
    <property type="term" value="C:ribosome"/>
    <property type="evidence" value="ECO:0007669"/>
    <property type="project" value="UniProtKB-KW"/>
</dbReference>
<evidence type="ECO:0000313" key="4">
    <source>
        <dbReference type="Proteomes" id="UP000292686"/>
    </source>
</evidence>